<dbReference type="Gene3D" id="3.40.50.1970">
    <property type="match status" value="1"/>
</dbReference>
<reference evidence="6" key="1">
    <citation type="submission" date="2016-10" db="EMBL/GenBank/DDBJ databases">
        <authorList>
            <person name="Varghese N."/>
            <person name="Submissions S."/>
        </authorList>
    </citation>
    <scope>NUCLEOTIDE SEQUENCE [LARGE SCALE GENOMIC DNA]</scope>
    <source>
        <strain evidence="6">DSM 3669</strain>
    </source>
</reference>
<dbReference type="InterPro" id="IPR039697">
    <property type="entry name" value="Alcohol_dehydrogenase_Fe"/>
</dbReference>
<dbReference type="CDD" id="cd17814">
    <property type="entry name" value="Fe-ADH-like"/>
    <property type="match status" value="1"/>
</dbReference>
<dbReference type="OrthoDB" id="5445534at2"/>
<dbReference type="GO" id="GO:0046872">
    <property type="term" value="F:metal ion binding"/>
    <property type="evidence" value="ECO:0007669"/>
    <property type="project" value="InterPro"/>
</dbReference>
<evidence type="ECO:0000313" key="6">
    <source>
        <dbReference type="Proteomes" id="UP000199584"/>
    </source>
</evidence>
<dbReference type="PANTHER" id="PTHR11496">
    <property type="entry name" value="ALCOHOL DEHYDROGENASE"/>
    <property type="match status" value="1"/>
</dbReference>
<dbReference type="AlphaFoldDB" id="A0A1I6DJJ8"/>
<dbReference type="EMBL" id="FOYM01000012">
    <property type="protein sequence ID" value="SFR05625.1"/>
    <property type="molecule type" value="Genomic_DNA"/>
</dbReference>
<dbReference type="FunFam" id="1.20.1090.10:FF:000001">
    <property type="entry name" value="Aldehyde-alcohol dehydrogenase"/>
    <property type="match status" value="1"/>
</dbReference>
<dbReference type="Gene3D" id="1.20.1090.10">
    <property type="entry name" value="Dehydroquinate synthase-like - alpha domain"/>
    <property type="match status" value="1"/>
</dbReference>
<sequence length="382" mass="40699">MDISKFFAPEIIFGLDAISQVGESALRLGAKKIFLVTDCGVKENNWVAKALFYLEQAGLEYMVWSGITSNPKDSEVAEGAKAYLSSHCDAILAVGGGSPIDAAKAVAIIASNGGKIQDYEGINKITKPLPPMIAVPSTAGSGSEVSQFAIIVDKQRKIKMTIISKSLVPDIAIIDPLLLQTKDSRLTAATGIDALSHAIESYVSLAATGLTEVHALQAIELIAENLRESVACRTNMQAKSAMAMASLHAGLAFSNAILGATHAMTHQVDGLLDLHHGETNAVLLPHVMEFNLISCTEKYGRVAEALGENVTGLNKQDRAERAIIAVQRLVRDIGITGGLSTMGFKEEYIPKLSQNALNDACLVTNPRDASAEDMARIFRKAL</sequence>
<proteinExistence type="inferred from homology"/>
<evidence type="ECO:0000256" key="2">
    <source>
        <dbReference type="ARBA" id="ARBA00023002"/>
    </source>
</evidence>
<name>A0A1I6DJJ8_9FIRM</name>
<organism evidence="5 6">
    <name type="scientific">Desulfoscipio geothermicus DSM 3669</name>
    <dbReference type="NCBI Taxonomy" id="1121426"/>
    <lineage>
        <taxon>Bacteria</taxon>
        <taxon>Bacillati</taxon>
        <taxon>Bacillota</taxon>
        <taxon>Clostridia</taxon>
        <taxon>Eubacteriales</taxon>
        <taxon>Desulfallaceae</taxon>
        <taxon>Desulfoscipio</taxon>
    </lineage>
</organism>
<evidence type="ECO:0000259" key="4">
    <source>
        <dbReference type="Pfam" id="PF25137"/>
    </source>
</evidence>
<keyword evidence="2" id="KW-0560">Oxidoreductase</keyword>
<dbReference type="InterPro" id="IPR056798">
    <property type="entry name" value="ADH_Fe_C"/>
</dbReference>
<evidence type="ECO:0000313" key="5">
    <source>
        <dbReference type="EMBL" id="SFR05625.1"/>
    </source>
</evidence>
<comment type="similarity">
    <text evidence="1">Belongs to the iron-containing alcohol dehydrogenase family.</text>
</comment>
<protein>
    <submittedName>
        <fullName evidence="5">1,3-propanediol dehydrogenase</fullName>
    </submittedName>
</protein>
<keyword evidence="6" id="KW-1185">Reference proteome</keyword>
<dbReference type="SUPFAM" id="SSF56796">
    <property type="entry name" value="Dehydroquinate synthase-like"/>
    <property type="match status" value="1"/>
</dbReference>
<dbReference type="RefSeq" id="WP_092483119.1">
    <property type="nucleotide sequence ID" value="NZ_FOYM01000012.1"/>
</dbReference>
<dbReference type="Proteomes" id="UP000199584">
    <property type="component" value="Unassembled WGS sequence"/>
</dbReference>
<dbReference type="GO" id="GO:0004022">
    <property type="term" value="F:alcohol dehydrogenase (NAD+) activity"/>
    <property type="evidence" value="ECO:0007669"/>
    <property type="project" value="UniProtKB-ARBA"/>
</dbReference>
<feature type="domain" description="Alcohol dehydrogenase iron-type/glycerol dehydrogenase GldA" evidence="3">
    <location>
        <begin position="9"/>
        <end position="176"/>
    </location>
</feature>
<dbReference type="PANTHER" id="PTHR11496:SF102">
    <property type="entry name" value="ALCOHOL DEHYDROGENASE 4"/>
    <property type="match status" value="1"/>
</dbReference>
<dbReference type="FunFam" id="3.40.50.1970:FF:000003">
    <property type="entry name" value="Alcohol dehydrogenase, iron-containing"/>
    <property type="match status" value="1"/>
</dbReference>
<dbReference type="Pfam" id="PF00465">
    <property type="entry name" value="Fe-ADH"/>
    <property type="match status" value="1"/>
</dbReference>
<feature type="domain" description="Fe-containing alcohol dehydrogenase-like C-terminal" evidence="4">
    <location>
        <begin position="187"/>
        <end position="382"/>
    </location>
</feature>
<evidence type="ECO:0000256" key="1">
    <source>
        <dbReference type="ARBA" id="ARBA00007358"/>
    </source>
</evidence>
<dbReference type="Pfam" id="PF25137">
    <property type="entry name" value="ADH_Fe_C"/>
    <property type="match status" value="1"/>
</dbReference>
<evidence type="ECO:0000259" key="3">
    <source>
        <dbReference type="Pfam" id="PF00465"/>
    </source>
</evidence>
<dbReference type="STRING" id="39060.SAMN05660706_11261"/>
<dbReference type="InterPro" id="IPR001670">
    <property type="entry name" value="ADH_Fe/GldA"/>
</dbReference>
<accession>A0A1I6DJJ8</accession>
<gene>
    <name evidence="5" type="ORF">SAMN05660706_11261</name>
</gene>